<keyword evidence="4" id="KW-1015">Disulfide bond</keyword>
<protein>
    <submittedName>
        <fullName evidence="7">DsbE family thiol:disulfide interchange protein</fullName>
    </submittedName>
</protein>
<comment type="similarity">
    <text evidence="2">Belongs to the thioredoxin family. DsbE subfamily.</text>
</comment>
<gene>
    <name evidence="7" type="ORF">E5163_09380</name>
</gene>
<dbReference type="AlphaFoldDB" id="A0A4S2H180"/>
<feature type="domain" description="Thioredoxin" evidence="6">
    <location>
        <begin position="34"/>
        <end position="171"/>
    </location>
</feature>
<evidence type="ECO:0000256" key="1">
    <source>
        <dbReference type="ARBA" id="ARBA00004196"/>
    </source>
</evidence>
<dbReference type="PANTHER" id="PTHR42852:SF6">
    <property type="entry name" value="THIOL:DISULFIDE INTERCHANGE PROTEIN DSBE"/>
    <property type="match status" value="1"/>
</dbReference>
<dbReference type="Proteomes" id="UP000308054">
    <property type="component" value="Unassembled WGS sequence"/>
</dbReference>
<comment type="caution">
    <text evidence="7">The sequence shown here is derived from an EMBL/GenBank/DDBJ whole genome shotgun (WGS) entry which is preliminary data.</text>
</comment>
<comment type="subcellular location">
    <subcellularLocation>
        <location evidence="1">Cell envelope</location>
    </subcellularLocation>
</comment>
<dbReference type="GO" id="GO:0017004">
    <property type="term" value="P:cytochrome complex assembly"/>
    <property type="evidence" value="ECO:0007669"/>
    <property type="project" value="UniProtKB-KW"/>
</dbReference>
<keyword evidence="5" id="KW-0676">Redox-active center</keyword>
<organism evidence="7 8">
    <name type="scientific">Marinicauda algicola</name>
    <dbReference type="NCBI Taxonomy" id="2029849"/>
    <lineage>
        <taxon>Bacteria</taxon>
        <taxon>Pseudomonadati</taxon>
        <taxon>Pseudomonadota</taxon>
        <taxon>Alphaproteobacteria</taxon>
        <taxon>Maricaulales</taxon>
        <taxon>Maricaulaceae</taxon>
        <taxon>Marinicauda</taxon>
    </lineage>
</organism>
<dbReference type="SUPFAM" id="SSF52833">
    <property type="entry name" value="Thioredoxin-like"/>
    <property type="match status" value="1"/>
</dbReference>
<dbReference type="CDD" id="cd03010">
    <property type="entry name" value="TlpA_like_DsbE"/>
    <property type="match status" value="1"/>
</dbReference>
<accession>A0A4S2H180</accession>
<dbReference type="InterPro" id="IPR013740">
    <property type="entry name" value="Redoxin"/>
</dbReference>
<dbReference type="InterPro" id="IPR036249">
    <property type="entry name" value="Thioredoxin-like_sf"/>
</dbReference>
<dbReference type="PROSITE" id="PS51352">
    <property type="entry name" value="THIOREDOXIN_2"/>
    <property type="match status" value="1"/>
</dbReference>
<dbReference type="OrthoDB" id="9799347at2"/>
<evidence type="ECO:0000313" key="8">
    <source>
        <dbReference type="Proteomes" id="UP000308054"/>
    </source>
</evidence>
<dbReference type="PROSITE" id="PS00194">
    <property type="entry name" value="THIOREDOXIN_1"/>
    <property type="match status" value="1"/>
</dbReference>
<dbReference type="Gene3D" id="3.40.30.10">
    <property type="entry name" value="Glutaredoxin"/>
    <property type="match status" value="1"/>
</dbReference>
<dbReference type="EMBL" id="SRXW01000002">
    <property type="protein sequence ID" value="TGY89317.1"/>
    <property type="molecule type" value="Genomic_DNA"/>
</dbReference>
<dbReference type="InterPro" id="IPR017937">
    <property type="entry name" value="Thioredoxin_CS"/>
</dbReference>
<keyword evidence="8" id="KW-1185">Reference proteome</keyword>
<evidence type="ECO:0000256" key="4">
    <source>
        <dbReference type="ARBA" id="ARBA00023157"/>
    </source>
</evidence>
<reference evidence="7 8" key="1">
    <citation type="journal article" date="2017" name="Int. J. Syst. Evol. Microbiol.">
        <title>Marinicauda algicola sp. nov., isolated from a marine red alga Rhodosorus marinus.</title>
        <authorList>
            <person name="Jeong S.E."/>
            <person name="Jeon S.H."/>
            <person name="Chun B.H."/>
            <person name="Kim D.W."/>
            <person name="Jeon C.O."/>
        </authorList>
    </citation>
    <scope>NUCLEOTIDE SEQUENCE [LARGE SCALE GENOMIC DNA]</scope>
    <source>
        <strain evidence="7 8">JCM 31718</strain>
    </source>
</reference>
<keyword evidence="3" id="KW-0201">Cytochrome c-type biogenesis</keyword>
<evidence type="ECO:0000313" key="7">
    <source>
        <dbReference type="EMBL" id="TGY89317.1"/>
    </source>
</evidence>
<sequence>MSRVLLWAPLGSIALLVAIFAIALLAPAPEASDPLKDEPLPALPLQDFAGPYPGFEPEDIEGPYLLNVWASWCPPCRVEHPFLMQLDAEGKPIYGIVYKDDPVDAIGFLDELGNPFTALMADPEGRAGLELGLTGAPETFLVDEAGVVRARWRGALSEPVWIRHFEDEWQAALARAAAAG</sequence>
<dbReference type="NCBIfam" id="TIGR00385">
    <property type="entry name" value="dsbE"/>
    <property type="match status" value="1"/>
</dbReference>
<proteinExistence type="inferred from homology"/>
<dbReference type="PANTHER" id="PTHR42852">
    <property type="entry name" value="THIOL:DISULFIDE INTERCHANGE PROTEIN DSBE"/>
    <property type="match status" value="1"/>
</dbReference>
<evidence type="ECO:0000256" key="3">
    <source>
        <dbReference type="ARBA" id="ARBA00022748"/>
    </source>
</evidence>
<dbReference type="InterPro" id="IPR050553">
    <property type="entry name" value="Thioredoxin_ResA/DsbE_sf"/>
</dbReference>
<evidence type="ECO:0000259" key="6">
    <source>
        <dbReference type="PROSITE" id="PS51352"/>
    </source>
</evidence>
<dbReference type="Pfam" id="PF08534">
    <property type="entry name" value="Redoxin"/>
    <property type="match status" value="1"/>
</dbReference>
<dbReference type="GO" id="GO:0015036">
    <property type="term" value="F:disulfide oxidoreductase activity"/>
    <property type="evidence" value="ECO:0007669"/>
    <property type="project" value="InterPro"/>
</dbReference>
<dbReference type="RefSeq" id="WP_135995857.1">
    <property type="nucleotide sequence ID" value="NZ_CP071057.1"/>
</dbReference>
<evidence type="ECO:0000256" key="5">
    <source>
        <dbReference type="ARBA" id="ARBA00023284"/>
    </source>
</evidence>
<evidence type="ECO:0000256" key="2">
    <source>
        <dbReference type="ARBA" id="ARBA00007758"/>
    </source>
</evidence>
<dbReference type="GO" id="GO:0030288">
    <property type="term" value="C:outer membrane-bounded periplasmic space"/>
    <property type="evidence" value="ECO:0007669"/>
    <property type="project" value="InterPro"/>
</dbReference>
<dbReference type="InterPro" id="IPR013766">
    <property type="entry name" value="Thioredoxin_domain"/>
</dbReference>
<dbReference type="InterPro" id="IPR004799">
    <property type="entry name" value="Periplasmic_diS_OxRdtase_DsbE"/>
</dbReference>
<name>A0A4S2H180_9PROT</name>